<evidence type="ECO:0000259" key="1">
    <source>
        <dbReference type="Pfam" id="PF00723"/>
    </source>
</evidence>
<dbReference type="InterPro" id="IPR012341">
    <property type="entry name" value="6hp_glycosidase-like_sf"/>
</dbReference>
<keyword evidence="4" id="KW-1185">Reference proteome</keyword>
<evidence type="ECO:0000313" key="3">
    <source>
        <dbReference type="EMBL" id="BCJ31708.1"/>
    </source>
</evidence>
<dbReference type="InterPro" id="IPR011613">
    <property type="entry name" value="GH15-like"/>
</dbReference>
<dbReference type="SUPFAM" id="SSF48208">
    <property type="entry name" value="Six-hairpin glycosidases"/>
    <property type="match status" value="1"/>
</dbReference>
<sequence length="591" mass="63645">MAGKWEVSEAAPHVLREYAVLADGERAAVVGPRGDISWLCVPRWHSDAVFSTLLGGAGCYLVTPVGRYVWGGYYEDGTLIWRSRWITGDGIVECREALAFPGNRDEAVLLRQLVAVDGPARVEVLLDLRAGFGRHRSADLHRVADGWRGTSGSLRWHWTGAPDAQPDGDGRLVTELSLAAGERHDLVLAVGAGVTAAPDPTACWRRTEDAWRSDRLAPNTIAERDVRHAHAVLRGMSTADGGMVAAATASLPERAEAGRNYDYRYVWIRDQSMAAQAAAATGAHSVLDNAVRFLTARLLEHGDRLNPAYTVDGGRVPTERHLGLPGYPGGSDVVGNQVRDQFQLDIFGEALLALGAAERAGRLDAAGRQAIDVAAAAIERRWQQPDAGIWELDRRRWTHSRLICAAGLRAVAEPGDRWAGLADAVVADASGWGTHPSGRWQRAADDPTLDAALVIAGIRDATPLGDPRNLATLREYVRRLTSDGFAFRFEHQGCALGEAEGAFLLCGFMLAIAVHRHGDPQAAVRWFERSRTACGPAGLFSEEFDVTQRQLRGNLPQAFVHGALMEAAAVLSRPAAADPLRPDPVGIGTGG</sequence>
<dbReference type="PANTHER" id="PTHR31616">
    <property type="entry name" value="TREHALASE"/>
    <property type="match status" value="1"/>
</dbReference>
<feature type="domain" description="GH15-like" evidence="1">
    <location>
        <begin position="237"/>
        <end position="568"/>
    </location>
</feature>
<dbReference type="EMBL" id="AP023354">
    <property type="protein sequence ID" value="BCJ31708.1"/>
    <property type="molecule type" value="Genomic_DNA"/>
</dbReference>
<evidence type="ECO:0000313" key="4">
    <source>
        <dbReference type="Proteomes" id="UP000680750"/>
    </source>
</evidence>
<dbReference type="Proteomes" id="UP000680750">
    <property type="component" value="Chromosome"/>
</dbReference>
<dbReference type="Gene3D" id="1.50.10.10">
    <property type="match status" value="1"/>
</dbReference>
<feature type="domain" description="Trehalase-like N-terminal" evidence="2">
    <location>
        <begin position="5"/>
        <end position="146"/>
    </location>
</feature>
<dbReference type="InterPro" id="IPR008928">
    <property type="entry name" value="6-hairpin_glycosidase_sf"/>
</dbReference>
<accession>A0A810LCJ7</accession>
<organism evidence="3 4">
    <name type="scientific">Actinocatenispora sera</name>
    <dbReference type="NCBI Taxonomy" id="390989"/>
    <lineage>
        <taxon>Bacteria</taxon>
        <taxon>Bacillati</taxon>
        <taxon>Actinomycetota</taxon>
        <taxon>Actinomycetes</taxon>
        <taxon>Micromonosporales</taxon>
        <taxon>Micromonosporaceae</taxon>
        <taxon>Actinocatenispora</taxon>
    </lineage>
</organism>
<proteinExistence type="predicted"/>
<gene>
    <name evidence="3" type="ORF">Asera_58160</name>
</gene>
<dbReference type="OrthoDB" id="3902805at2"/>
<evidence type="ECO:0000259" key="2">
    <source>
        <dbReference type="Pfam" id="PF19291"/>
    </source>
</evidence>
<dbReference type="KEGG" id="aser:Asera_58160"/>
<protein>
    <submittedName>
        <fullName evidence="3">Glycoside hydrolase</fullName>
    </submittedName>
</protein>
<dbReference type="RefSeq" id="WP_035295029.1">
    <property type="nucleotide sequence ID" value="NZ_AP023354.1"/>
</dbReference>
<dbReference type="GO" id="GO:0015927">
    <property type="term" value="F:trehalase activity"/>
    <property type="evidence" value="ECO:0007669"/>
    <property type="project" value="TreeGrafter"/>
</dbReference>
<reference evidence="3" key="1">
    <citation type="submission" date="2020-08" db="EMBL/GenBank/DDBJ databases">
        <title>Whole genome shotgun sequence of Actinocatenispora sera NBRC 101916.</title>
        <authorList>
            <person name="Komaki H."/>
            <person name="Tamura T."/>
        </authorList>
    </citation>
    <scope>NUCLEOTIDE SEQUENCE</scope>
    <source>
        <strain evidence="3">NBRC 101916</strain>
    </source>
</reference>
<dbReference type="GO" id="GO:0005993">
    <property type="term" value="P:trehalose catabolic process"/>
    <property type="evidence" value="ECO:0007669"/>
    <property type="project" value="TreeGrafter"/>
</dbReference>
<name>A0A810LCJ7_9ACTN</name>
<dbReference type="Pfam" id="PF19291">
    <property type="entry name" value="TREH_N"/>
    <property type="match status" value="1"/>
</dbReference>
<dbReference type="PANTHER" id="PTHR31616:SF10">
    <property type="entry name" value="TREHALASE"/>
    <property type="match status" value="1"/>
</dbReference>
<dbReference type="Pfam" id="PF00723">
    <property type="entry name" value="Glyco_hydro_15"/>
    <property type="match status" value="1"/>
</dbReference>
<dbReference type="InterPro" id="IPR045582">
    <property type="entry name" value="Trehalase-like_N"/>
</dbReference>
<dbReference type="AlphaFoldDB" id="A0A810LCJ7"/>
<keyword evidence="3" id="KW-0378">Hydrolase</keyword>